<dbReference type="Gene3D" id="2.120.10.30">
    <property type="entry name" value="TolB, C-terminal domain"/>
    <property type="match status" value="1"/>
</dbReference>
<evidence type="ECO:0000313" key="2">
    <source>
        <dbReference type="EMBL" id="WAR22303.1"/>
    </source>
</evidence>
<dbReference type="InterPro" id="IPR011042">
    <property type="entry name" value="6-blade_b-propeller_TolB-like"/>
</dbReference>
<dbReference type="Proteomes" id="UP001164746">
    <property type="component" value="Chromosome 12"/>
</dbReference>
<organism evidence="2 3">
    <name type="scientific">Mya arenaria</name>
    <name type="common">Soft-shell clam</name>
    <dbReference type="NCBI Taxonomy" id="6604"/>
    <lineage>
        <taxon>Eukaryota</taxon>
        <taxon>Metazoa</taxon>
        <taxon>Spiralia</taxon>
        <taxon>Lophotrochozoa</taxon>
        <taxon>Mollusca</taxon>
        <taxon>Bivalvia</taxon>
        <taxon>Autobranchia</taxon>
        <taxon>Heteroconchia</taxon>
        <taxon>Euheterodonta</taxon>
        <taxon>Imparidentia</taxon>
        <taxon>Neoheterodontei</taxon>
        <taxon>Myida</taxon>
        <taxon>Myoidea</taxon>
        <taxon>Myidae</taxon>
        <taxon>Mya</taxon>
    </lineage>
</organism>
<feature type="repeat" description="LDL-receptor class B" evidence="1">
    <location>
        <begin position="102"/>
        <end position="145"/>
    </location>
</feature>
<accession>A0ABY7FJD8</accession>
<name>A0ABY7FJD8_MYAAR</name>
<dbReference type="EMBL" id="CP111023">
    <property type="protein sequence ID" value="WAR22303.1"/>
    <property type="molecule type" value="Genomic_DNA"/>
</dbReference>
<proteinExistence type="predicted"/>
<reference evidence="2" key="1">
    <citation type="submission" date="2022-11" db="EMBL/GenBank/DDBJ databases">
        <title>Centuries of genome instability and evolution in soft-shell clam transmissible cancer (bioRxiv).</title>
        <authorList>
            <person name="Hart S.F.M."/>
            <person name="Yonemitsu M.A."/>
            <person name="Giersch R.M."/>
            <person name="Beal B.F."/>
            <person name="Arriagada G."/>
            <person name="Davis B.W."/>
            <person name="Ostrander E.A."/>
            <person name="Goff S.P."/>
            <person name="Metzger M.J."/>
        </authorList>
    </citation>
    <scope>NUCLEOTIDE SEQUENCE</scope>
    <source>
        <strain evidence="2">MELC-2E11</strain>
        <tissue evidence="2">Siphon/mantle</tissue>
    </source>
</reference>
<keyword evidence="3" id="KW-1185">Reference proteome</keyword>
<gene>
    <name evidence="2" type="ORF">MAR_016277</name>
</gene>
<dbReference type="SMART" id="SM00135">
    <property type="entry name" value="LY"/>
    <property type="match status" value="4"/>
</dbReference>
<dbReference type="Pfam" id="PF00058">
    <property type="entry name" value="Ldl_recept_b"/>
    <property type="match status" value="1"/>
</dbReference>
<protein>
    <submittedName>
        <fullName evidence="2">VLDLR-like protein</fullName>
    </submittedName>
</protein>
<dbReference type="InterPro" id="IPR050778">
    <property type="entry name" value="Cueball_EGF_LRP_Nidogen"/>
</dbReference>
<dbReference type="PANTHER" id="PTHR46513">
    <property type="entry name" value="VITELLOGENIN RECEPTOR-LIKE PROTEIN-RELATED-RELATED"/>
    <property type="match status" value="1"/>
</dbReference>
<dbReference type="PROSITE" id="PS51120">
    <property type="entry name" value="LDLRB"/>
    <property type="match status" value="2"/>
</dbReference>
<dbReference type="InterPro" id="IPR000033">
    <property type="entry name" value="LDLR_classB_rpt"/>
</dbReference>
<dbReference type="PANTHER" id="PTHR46513:SF13">
    <property type="entry name" value="EGF-LIKE DOMAIN-CONTAINING PROTEIN"/>
    <property type="match status" value="1"/>
</dbReference>
<evidence type="ECO:0000256" key="1">
    <source>
        <dbReference type="PROSITE-ProRule" id="PRU00461"/>
    </source>
</evidence>
<sequence>MEGPSTTGNKHVAIASFQTFHDRTNVSLGYEIGFPSSMSHSILSLDVDVNRKKLYVSDRYTAAIYMMSNFTADQVPGNFSWNQLHAGNSRGFVKLAVDWISNNLYWTDPMYRWIAVQSLDNDEMFKILFYSDLEYPLGIAVDPIHNYLFWSDAGSTPKIERSTLTGTDRKVIVSTGILYPTAIDVDVANSKLYWTDASRDTVEMTSFTGSGRKTVRRLSGSYFYDIALFRDTIFVTAFISDGKNQVIIMNKTTGD</sequence>
<evidence type="ECO:0000313" key="3">
    <source>
        <dbReference type="Proteomes" id="UP001164746"/>
    </source>
</evidence>
<feature type="repeat" description="LDL-receptor class B" evidence="1">
    <location>
        <begin position="146"/>
        <end position="189"/>
    </location>
</feature>
<dbReference type="SUPFAM" id="SSF63825">
    <property type="entry name" value="YWTD domain"/>
    <property type="match status" value="1"/>
</dbReference>